<evidence type="ECO:0000256" key="1">
    <source>
        <dbReference type="ARBA" id="ARBA00004167"/>
    </source>
</evidence>
<dbReference type="Gene3D" id="3.30.700.10">
    <property type="entry name" value="Glycoprotein, Type 4 Pilin"/>
    <property type="match status" value="1"/>
</dbReference>
<sequence length="197" mass="21970">MRRNIKNNQDGFTLTELLVVIAIIGILAAAGVPLLFSNINKARISDFESDFQTVKMASIAYYSDHDSVATEFNQLDPYIENMSKSPLGGNYKLRSKKAVDGYQIISEGSYPIEAFSIDSNGKVKEEVRLDSKGDVFFSVQGVGGNEIYLTNKQFKKLIDDIGAENIYISSEPEASKYQFVELYIRVMNNVLPEPSTN</sequence>
<evidence type="ECO:0000256" key="4">
    <source>
        <dbReference type="ARBA" id="ARBA00022989"/>
    </source>
</evidence>
<dbReference type="Proteomes" id="UP000243255">
    <property type="component" value="Unassembled WGS sequence"/>
</dbReference>
<keyword evidence="3 6" id="KW-0812">Transmembrane</keyword>
<dbReference type="InterPro" id="IPR045584">
    <property type="entry name" value="Pilin-like"/>
</dbReference>
<accession>A0A1M5QH53</accession>
<evidence type="ECO:0000256" key="6">
    <source>
        <dbReference type="SAM" id="Phobius"/>
    </source>
</evidence>
<dbReference type="RefSeq" id="WP_073126551.1">
    <property type="nucleotide sequence ID" value="NZ_BAABCH010000019.1"/>
</dbReference>
<evidence type="ECO:0000313" key="8">
    <source>
        <dbReference type="Proteomes" id="UP000243255"/>
    </source>
</evidence>
<gene>
    <name evidence="7" type="ORF">SAMN04488530_12133</name>
</gene>
<dbReference type="STRING" id="1121321.SAMN04488530_12133"/>
<evidence type="ECO:0000256" key="2">
    <source>
        <dbReference type="ARBA" id="ARBA00022481"/>
    </source>
</evidence>
<keyword evidence="4 6" id="KW-1133">Transmembrane helix</keyword>
<name>A0A1M5QH53_9FIRM</name>
<dbReference type="OrthoDB" id="9854961at2"/>
<feature type="transmembrane region" description="Helical" evidence="6">
    <location>
        <begin position="12"/>
        <end position="36"/>
    </location>
</feature>
<evidence type="ECO:0000313" key="7">
    <source>
        <dbReference type="EMBL" id="SHH13422.1"/>
    </source>
</evidence>
<dbReference type="Pfam" id="PF22434">
    <property type="entry name" value="PilW_C"/>
    <property type="match status" value="1"/>
</dbReference>
<dbReference type="NCBIfam" id="TIGR02532">
    <property type="entry name" value="IV_pilin_GFxxxE"/>
    <property type="match status" value="1"/>
</dbReference>
<dbReference type="Pfam" id="PF07963">
    <property type="entry name" value="N_methyl"/>
    <property type="match status" value="1"/>
</dbReference>
<organism evidence="7 8">
    <name type="scientific">Asaccharospora irregularis DSM 2635</name>
    <dbReference type="NCBI Taxonomy" id="1121321"/>
    <lineage>
        <taxon>Bacteria</taxon>
        <taxon>Bacillati</taxon>
        <taxon>Bacillota</taxon>
        <taxon>Clostridia</taxon>
        <taxon>Peptostreptococcales</taxon>
        <taxon>Peptostreptococcaceae</taxon>
        <taxon>Asaccharospora</taxon>
    </lineage>
</organism>
<dbReference type="GO" id="GO:0016020">
    <property type="term" value="C:membrane"/>
    <property type="evidence" value="ECO:0007669"/>
    <property type="project" value="UniProtKB-SubCell"/>
</dbReference>
<dbReference type="AlphaFoldDB" id="A0A1M5QH53"/>
<reference evidence="8" key="1">
    <citation type="submission" date="2016-11" db="EMBL/GenBank/DDBJ databases">
        <authorList>
            <person name="Varghese N."/>
            <person name="Submissions S."/>
        </authorList>
    </citation>
    <scope>NUCLEOTIDE SEQUENCE [LARGE SCALE GENOMIC DNA]</scope>
    <source>
        <strain evidence="8">DSM 2635</strain>
    </source>
</reference>
<evidence type="ECO:0000256" key="3">
    <source>
        <dbReference type="ARBA" id="ARBA00022692"/>
    </source>
</evidence>
<keyword evidence="2" id="KW-0488">Methylation</keyword>
<dbReference type="SUPFAM" id="SSF54523">
    <property type="entry name" value="Pili subunits"/>
    <property type="match status" value="1"/>
</dbReference>
<dbReference type="PANTHER" id="PTHR30093">
    <property type="entry name" value="GENERAL SECRETION PATHWAY PROTEIN G"/>
    <property type="match status" value="1"/>
</dbReference>
<dbReference type="EMBL" id="FQWX01000021">
    <property type="protein sequence ID" value="SHH13422.1"/>
    <property type="molecule type" value="Genomic_DNA"/>
</dbReference>
<keyword evidence="5 6" id="KW-0472">Membrane</keyword>
<evidence type="ECO:0000256" key="5">
    <source>
        <dbReference type="ARBA" id="ARBA00023136"/>
    </source>
</evidence>
<dbReference type="InterPro" id="IPR012902">
    <property type="entry name" value="N_methyl_site"/>
</dbReference>
<comment type="subcellular location">
    <subcellularLocation>
        <location evidence="1">Membrane</location>
        <topology evidence="1">Single-pass membrane protein</topology>
    </subcellularLocation>
</comment>
<keyword evidence="8" id="KW-1185">Reference proteome</keyword>
<proteinExistence type="predicted"/>
<protein>
    <submittedName>
        <fullName evidence="7">Prepilin-type N-terminal cleavage/methylation domain-containing protein</fullName>
    </submittedName>
</protein>
<dbReference type="PANTHER" id="PTHR30093:SF44">
    <property type="entry name" value="TYPE II SECRETION SYSTEM CORE PROTEIN G"/>
    <property type="match status" value="1"/>
</dbReference>